<dbReference type="Gene3D" id="3.40.50.300">
    <property type="entry name" value="P-loop containing nucleotide triphosphate hydrolases"/>
    <property type="match status" value="1"/>
</dbReference>
<dbReference type="HAMAP" id="MF_00379">
    <property type="entry name" value="GTPase_MnmE"/>
    <property type="match status" value="1"/>
</dbReference>
<dbReference type="GO" id="GO:0002098">
    <property type="term" value="P:tRNA wobble uridine modification"/>
    <property type="evidence" value="ECO:0007669"/>
    <property type="project" value="TreeGrafter"/>
</dbReference>
<feature type="binding site" evidence="10">
    <location>
        <position position="34"/>
    </location>
    <ligand>
        <name>(6S)-5-formyl-5,6,7,8-tetrahydrofolate</name>
        <dbReference type="ChEBI" id="CHEBI:57457"/>
    </ligand>
</feature>
<evidence type="ECO:0000259" key="12">
    <source>
        <dbReference type="PROSITE" id="PS51709"/>
    </source>
</evidence>
<organism evidence="13 14">
    <name type="scientific">Thioflexithrix psekupsensis</name>
    <dbReference type="NCBI Taxonomy" id="1570016"/>
    <lineage>
        <taxon>Bacteria</taxon>
        <taxon>Pseudomonadati</taxon>
        <taxon>Pseudomonadota</taxon>
        <taxon>Gammaproteobacteria</taxon>
        <taxon>Thiotrichales</taxon>
        <taxon>Thioflexithrix</taxon>
    </lineage>
</organism>
<dbReference type="Pfam" id="PF10396">
    <property type="entry name" value="TrmE_N"/>
    <property type="match status" value="1"/>
</dbReference>
<keyword evidence="9 10" id="KW-0342">GTP-binding</keyword>
<dbReference type="InterPro" id="IPR031168">
    <property type="entry name" value="G_TrmE"/>
</dbReference>
<feature type="binding site" evidence="10">
    <location>
        <position position="255"/>
    </location>
    <ligand>
        <name>K(+)</name>
        <dbReference type="ChEBI" id="CHEBI:29103"/>
    </ligand>
</feature>
<evidence type="ECO:0000256" key="10">
    <source>
        <dbReference type="HAMAP-Rule" id="MF_00379"/>
    </source>
</evidence>
<dbReference type="NCBIfam" id="NF003661">
    <property type="entry name" value="PRK05291.1-3"/>
    <property type="match status" value="1"/>
</dbReference>
<comment type="subunit">
    <text evidence="10">Homodimer. Heterotetramer of two MnmE and two MnmG subunits.</text>
</comment>
<dbReference type="OrthoDB" id="9805918at2"/>
<dbReference type="NCBIfam" id="TIGR00450">
    <property type="entry name" value="mnmE_trmE_thdF"/>
    <property type="match status" value="1"/>
</dbReference>
<evidence type="ECO:0000313" key="13">
    <source>
        <dbReference type="EMBL" id="OUD13325.1"/>
    </source>
</evidence>
<dbReference type="Gene3D" id="1.20.120.430">
    <property type="entry name" value="tRNA modification GTPase MnmE domain 2"/>
    <property type="match status" value="1"/>
</dbReference>
<dbReference type="Gene3D" id="3.30.1360.120">
    <property type="entry name" value="Probable tRNA modification gtpase trme, domain 1"/>
    <property type="match status" value="1"/>
</dbReference>
<keyword evidence="6 10" id="KW-0378">Hydrolase</keyword>
<feature type="binding site" evidence="10">
    <location>
        <position position="236"/>
    </location>
    <ligand>
        <name>K(+)</name>
        <dbReference type="ChEBI" id="CHEBI:29103"/>
    </ligand>
</feature>
<dbReference type="AlphaFoldDB" id="A0A251X6F1"/>
<feature type="binding site" evidence="10">
    <location>
        <begin position="236"/>
        <end position="241"/>
    </location>
    <ligand>
        <name>GTP</name>
        <dbReference type="ChEBI" id="CHEBI:37565"/>
    </ligand>
</feature>
<dbReference type="Pfam" id="PF01926">
    <property type="entry name" value="MMR_HSR1"/>
    <property type="match status" value="1"/>
</dbReference>
<evidence type="ECO:0000256" key="11">
    <source>
        <dbReference type="RuleBase" id="RU003313"/>
    </source>
</evidence>
<dbReference type="InterPro" id="IPR018948">
    <property type="entry name" value="GTP-bd_TrmE_N"/>
</dbReference>
<accession>A0A251X6F1</accession>
<protein>
    <recommendedName>
        <fullName evidence="10">tRNA modification GTPase MnmE</fullName>
        <ecNumber evidence="10">3.6.-.-</ecNumber>
    </recommendedName>
</protein>
<evidence type="ECO:0000256" key="7">
    <source>
        <dbReference type="ARBA" id="ARBA00022842"/>
    </source>
</evidence>
<reference evidence="13 14" key="1">
    <citation type="submission" date="2016-12" db="EMBL/GenBank/DDBJ databases">
        <title>Thioflexothrix psekupsii D3 genome sequencing and assembly.</title>
        <authorList>
            <person name="Fomenkov A."/>
            <person name="Vincze T."/>
            <person name="Grabovich M."/>
            <person name="Anton B.P."/>
            <person name="Dubinina G."/>
            <person name="Orlova M."/>
            <person name="Belousova E."/>
            <person name="Roberts R.J."/>
        </authorList>
    </citation>
    <scope>NUCLEOTIDE SEQUENCE [LARGE SCALE GENOMIC DNA]</scope>
    <source>
        <strain evidence="13">D3</strain>
    </source>
</reference>
<comment type="caution">
    <text evidence="10">Lacks conserved residue(s) required for the propagation of feature annotation.</text>
</comment>
<dbReference type="GO" id="GO:0030488">
    <property type="term" value="P:tRNA methylation"/>
    <property type="evidence" value="ECO:0007669"/>
    <property type="project" value="TreeGrafter"/>
</dbReference>
<dbReference type="FunFam" id="3.40.50.300:FF:001376">
    <property type="entry name" value="tRNA modification GTPase MnmE"/>
    <property type="match status" value="1"/>
</dbReference>
<comment type="caution">
    <text evidence="13">The sequence shown here is derived from an EMBL/GenBank/DDBJ whole genome shotgun (WGS) entry which is preliminary data.</text>
</comment>
<dbReference type="PANTHER" id="PTHR42714:SF2">
    <property type="entry name" value="TRNA MODIFICATION GTPASE GTPBP3, MITOCHONDRIAL"/>
    <property type="match status" value="1"/>
</dbReference>
<feature type="binding site" evidence="10">
    <location>
        <position position="257"/>
    </location>
    <ligand>
        <name>K(+)</name>
        <dbReference type="ChEBI" id="CHEBI:29103"/>
    </ligand>
</feature>
<feature type="domain" description="TrmE-type G" evidence="12">
    <location>
        <begin position="226"/>
        <end position="378"/>
    </location>
</feature>
<dbReference type="InterPro" id="IPR004520">
    <property type="entry name" value="GTPase_MnmE"/>
</dbReference>
<feature type="binding site" evidence="10">
    <location>
        <begin position="280"/>
        <end position="283"/>
    </location>
    <ligand>
        <name>GTP</name>
        <dbReference type="ChEBI" id="CHEBI:37565"/>
    </ligand>
</feature>
<feature type="binding site" evidence="10">
    <location>
        <position position="91"/>
    </location>
    <ligand>
        <name>(6S)-5-formyl-5,6,7,8-tetrahydrofolate</name>
        <dbReference type="ChEBI" id="CHEBI:57457"/>
    </ligand>
</feature>
<dbReference type="GO" id="GO:0003924">
    <property type="term" value="F:GTPase activity"/>
    <property type="evidence" value="ECO:0007669"/>
    <property type="project" value="UniProtKB-UniRule"/>
</dbReference>
<dbReference type="EMBL" id="MSLT01000018">
    <property type="protein sequence ID" value="OUD13325.1"/>
    <property type="molecule type" value="Genomic_DNA"/>
</dbReference>
<evidence type="ECO:0000256" key="1">
    <source>
        <dbReference type="ARBA" id="ARBA00011043"/>
    </source>
</evidence>
<sequence length="454" mass="49234">MSLTSDTLDELEAALDTIAAIATPLGRGGIGVVRVSGSAVPQIAQKLLGKTPPPRQALYSDFRAGNGELLDQGIALFFPAPHSFTGEHVLELQGHGGLVVMDQLLQATLECGARVARPGEFSERAFLNGKLDLAQAEAIADLIDSASVQAARCALRSLQGVFSQHINELVQLLIELRTYIEAGIDFVEEEIDLLSDGMVAQKINALLQQIELIFSQAQQGFLLKEGMHLVLVGAPNVGKSSLLNRLAGRETAIVTPIAGTTRDLVRDQILLDGMPLHIIDTAGLRETEDIVEKQGIERTRRVMSEADLVIVLLDDRHPEDVAETELLQQLKIKPLLVRNKIDLSGHAAGLTPEGVLYLSAKTGEGIAELKDYLRRQMGLSVQSEGHFMARRRHLTALSTAKEALNNSLNYVQLRHSELLAEELRLAQLALSEITGAFTADDLLGEIFSSFCIGK</sequence>
<dbReference type="NCBIfam" id="TIGR00231">
    <property type="entry name" value="small_GTP"/>
    <property type="match status" value="1"/>
</dbReference>
<dbReference type="GO" id="GO:0005525">
    <property type="term" value="F:GTP binding"/>
    <property type="evidence" value="ECO:0007669"/>
    <property type="project" value="UniProtKB-UniRule"/>
</dbReference>
<dbReference type="CDD" id="cd04164">
    <property type="entry name" value="trmE"/>
    <property type="match status" value="1"/>
</dbReference>
<comment type="function">
    <text evidence="10">Exhibits a very high intrinsic GTPase hydrolysis rate. Involved in the addition of a carboxymethylaminomethyl (cmnm) group at the wobble position (U34) of certain tRNAs, forming tRNA-cmnm(5)s(2)U34.</text>
</comment>
<comment type="cofactor">
    <cofactor evidence="10">
        <name>K(+)</name>
        <dbReference type="ChEBI" id="CHEBI:29103"/>
    </cofactor>
    <text evidence="10">Binds 1 potassium ion per subunit.</text>
</comment>
<dbReference type="Proteomes" id="UP000194798">
    <property type="component" value="Unassembled WGS sequence"/>
</dbReference>
<evidence type="ECO:0000313" key="14">
    <source>
        <dbReference type="Proteomes" id="UP000194798"/>
    </source>
</evidence>
<dbReference type="InterPro" id="IPR027417">
    <property type="entry name" value="P-loop_NTPase"/>
</dbReference>
<evidence type="ECO:0000256" key="5">
    <source>
        <dbReference type="ARBA" id="ARBA00022741"/>
    </source>
</evidence>
<dbReference type="Pfam" id="PF12631">
    <property type="entry name" value="MnmE_helical"/>
    <property type="match status" value="1"/>
</dbReference>
<dbReference type="InterPro" id="IPR027266">
    <property type="entry name" value="TrmE/GcvT-like"/>
</dbReference>
<keyword evidence="3 10" id="KW-0819">tRNA processing</keyword>
<comment type="subcellular location">
    <subcellularLocation>
        <location evidence="10">Cytoplasm</location>
    </subcellularLocation>
</comment>
<evidence type="ECO:0000256" key="6">
    <source>
        <dbReference type="ARBA" id="ARBA00022801"/>
    </source>
</evidence>
<keyword evidence="4 10" id="KW-0479">Metal-binding</keyword>
<evidence type="ECO:0000256" key="9">
    <source>
        <dbReference type="ARBA" id="ARBA00023134"/>
    </source>
</evidence>
<gene>
    <name evidence="10" type="primary">mnmE</name>
    <name evidence="10" type="synonym">trmE</name>
    <name evidence="13" type="ORF">TPSD3_11930</name>
</gene>
<dbReference type="InterPro" id="IPR006073">
    <property type="entry name" value="GTP-bd"/>
</dbReference>
<evidence type="ECO:0000256" key="8">
    <source>
        <dbReference type="ARBA" id="ARBA00022958"/>
    </source>
</evidence>
<keyword evidence="8 10" id="KW-0630">Potassium</keyword>
<dbReference type="RefSeq" id="WP_086488776.1">
    <property type="nucleotide sequence ID" value="NZ_MSLT01000018.1"/>
</dbReference>
<dbReference type="CDD" id="cd14858">
    <property type="entry name" value="TrmE_N"/>
    <property type="match status" value="1"/>
</dbReference>
<feature type="binding site" evidence="10">
    <location>
        <position position="261"/>
    </location>
    <ligand>
        <name>Mg(2+)</name>
        <dbReference type="ChEBI" id="CHEBI:18420"/>
    </ligand>
</feature>
<evidence type="ECO:0000256" key="3">
    <source>
        <dbReference type="ARBA" id="ARBA00022694"/>
    </source>
</evidence>
<dbReference type="PANTHER" id="PTHR42714">
    <property type="entry name" value="TRNA MODIFICATION GTPASE GTPBP3"/>
    <property type="match status" value="1"/>
</dbReference>
<feature type="binding site" evidence="10">
    <location>
        <position position="454"/>
    </location>
    <ligand>
        <name>(6S)-5-formyl-5,6,7,8-tetrahydrofolate</name>
        <dbReference type="ChEBI" id="CHEBI:57457"/>
    </ligand>
</feature>
<dbReference type="SUPFAM" id="SSF52540">
    <property type="entry name" value="P-loop containing nucleoside triphosphate hydrolases"/>
    <property type="match status" value="1"/>
</dbReference>
<dbReference type="GO" id="GO:0005829">
    <property type="term" value="C:cytosol"/>
    <property type="evidence" value="ECO:0007669"/>
    <property type="project" value="TreeGrafter"/>
</dbReference>
<dbReference type="GO" id="GO:0046872">
    <property type="term" value="F:metal ion binding"/>
    <property type="evidence" value="ECO:0007669"/>
    <property type="project" value="UniProtKB-KW"/>
</dbReference>
<keyword evidence="7 10" id="KW-0460">Magnesium</keyword>
<dbReference type="InterPro" id="IPR025867">
    <property type="entry name" value="MnmE_helical"/>
</dbReference>
<feature type="binding site" evidence="10">
    <location>
        <position position="130"/>
    </location>
    <ligand>
        <name>(6S)-5-formyl-5,6,7,8-tetrahydrofolate</name>
        <dbReference type="ChEBI" id="CHEBI:57457"/>
    </ligand>
</feature>
<dbReference type="EC" id="3.6.-.-" evidence="10"/>
<dbReference type="SUPFAM" id="SSF116878">
    <property type="entry name" value="TrmE connector domain"/>
    <property type="match status" value="1"/>
</dbReference>
<feature type="binding site" evidence="10">
    <location>
        <begin position="255"/>
        <end position="261"/>
    </location>
    <ligand>
        <name>GTP</name>
        <dbReference type="ChEBI" id="CHEBI:37565"/>
    </ligand>
</feature>
<proteinExistence type="inferred from homology"/>
<dbReference type="InterPro" id="IPR005225">
    <property type="entry name" value="Small_GTP-bd"/>
</dbReference>
<dbReference type="PROSITE" id="PS51709">
    <property type="entry name" value="G_TRME"/>
    <property type="match status" value="1"/>
</dbReference>
<keyword evidence="2 10" id="KW-0963">Cytoplasm</keyword>
<name>A0A251X6F1_9GAMM</name>
<comment type="similarity">
    <text evidence="1 10 11">Belongs to the TRAFAC class TrmE-Era-EngA-EngB-Septin-like GTPase superfamily. TrmE GTPase family.</text>
</comment>
<keyword evidence="14" id="KW-1185">Reference proteome</keyword>
<dbReference type="InterPro" id="IPR027368">
    <property type="entry name" value="MnmE_dom2"/>
</dbReference>
<feature type="binding site" evidence="10">
    <location>
        <position position="240"/>
    </location>
    <ligand>
        <name>Mg(2+)</name>
        <dbReference type="ChEBI" id="CHEBI:18420"/>
    </ligand>
</feature>
<evidence type="ECO:0000256" key="2">
    <source>
        <dbReference type="ARBA" id="ARBA00022490"/>
    </source>
</evidence>
<evidence type="ECO:0000256" key="4">
    <source>
        <dbReference type="ARBA" id="ARBA00022723"/>
    </source>
</evidence>
<keyword evidence="5 10" id="KW-0547">Nucleotide-binding</keyword>
<feature type="binding site" evidence="10">
    <location>
        <position position="260"/>
    </location>
    <ligand>
        <name>K(+)</name>
        <dbReference type="ChEBI" id="CHEBI:29103"/>
    </ligand>
</feature>